<reference evidence="1 2" key="1">
    <citation type="journal article" date="2023" name="Nucleic Acids Res.">
        <title>The hologenome of Daphnia magna reveals possible DNA methylation and microbiome-mediated evolution of the host genome.</title>
        <authorList>
            <person name="Chaturvedi A."/>
            <person name="Li X."/>
            <person name="Dhandapani V."/>
            <person name="Marshall H."/>
            <person name="Kissane S."/>
            <person name="Cuenca-Cambronero M."/>
            <person name="Asole G."/>
            <person name="Calvet F."/>
            <person name="Ruiz-Romero M."/>
            <person name="Marangio P."/>
            <person name="Guigo R."/>
            <person name="Rago D."/>
            <person name="Mirbahai L."/>
            <person name="Eastwood N."/>
            <person name="Colbourne J.K."/>
            <person name="Zhou J."/>
            <person name="Mallon E."/>
            <person name="Orsini L."/>
        </authorList>
    </citation>
    <scope>NUCLEOTIDE SEQUENCE [LARGE SCALE GENOMIC DNA]</scope>
    <source>
        <strain evidence="1">LRV0_1</strain>
    </source>
</reference>
<dbReference type="Proteomes" id="UP001234178">
    <property type="component" value="Unassembled WGS sequence"/>
</dbReference>
<proteinExistence type="predicted"/>
<sequence>MKASRRLGKLVRRETWTAHNWVVVLKKFLVWGSMLIVTSEFMQDVVAIKSIFVKGDETGIFLNDFAVFADQTHERRSPVADEQRMVRARIQQEEFEIFALKERGSFCGAIAGRERKRPIAAEN</sequence>
<evidence type="ECO:0000313" key="1">
    <source>
        <dbReference type="EMBL" id="KAK4012047.1"/>
    </source>
</evidence>
<name>A0ABQ9ZGJ7_9CRUS</name>
<accession>A0ABQ9ZGJ7</accession>
<keyword evidence="2" id="KW-1185">Reference proteome</keyword>
<comment type="caution">
    <text evidence="1">The sequence shown here is derived from an EMBL/GenBank/DDBJ whole genome shotgun (WGS) entry which is preliminary data.</text>
</comment>
<gene>
    <name evidence="1" type="ORF">OUZ56_021149</name>
</gene>
<evidence type="ECO:0000313" key="2">
    <source>
        <dbReference type="Proteomes" id="UP001234178"/>
    </source>
</evidence>
<protein>
    <submittedName>
        <fullName evidence="1">Uncharacterized protein</fullName>
    </submittedName>
</protein>
<organism evidence="1 2">
    <name type="scientific">Daphnia magna</name>
    <dbReference type="NCBI Taxonomy" id="35525"/>
    <lineage>
        <taxon>Eukaryota</taxon>
        <taxon>Metazoa</taxon>
        <taxon>Ecdysozoa</taxon>
        <taxon>Arthropoda</taxon>
        <taxon>Crustacea</taxon>
        <taxon>Branchiopoda</taxon>
        <taxon>Diplostraca</taxon>
        <taxon>Cladocera</taxon>
        <taxon>Anomopoda</taxon>
        <taxon>Daphniidae</taxon>
        <taxon>Daphnia</taxon>
    </lineage>
</organism>
<dbReference type="EMBL" id="JAOYFB010000003">
    <property type="protein sequence ID" value="KAK4012047.1"/>
    <property type="molecule type" value="Genomic_DNA"/>
</dbReference>